<sequence>MAAPTTPTPTLVLEASSPYYLHPSDQPGHNHAIIIVLETKNKLDFVDDTIPKPKAPSTDLPCWIRCNSMVQSWLVHSTIPSIVNIISNYTQGTNAIATYYITLKGFWDELSSYHKLPTYSCGALKDLSTTIEIDHLMDFLQGLNESYSRVSQPNITHGTPTPS</sequence>
<dbReference type="Proteomes" id="UP001141806">
    <property type="component" value="Unassembled WGS sequence"/>
</dbReference>
<protein>
    <submittedName>
        <fullName evidence="1">Uncharacterized protein</fullName>
    </submittedName>
</protein>
<comment type="caution">
    <text evidence="1">The sequence shown here is derived from an EMBL/GenBank/DDBJ whole genome shotgun (WGS) entry which is preliminary data.</text>
</comment>
<reference evidence="1" key="1">
    <citation type="journal article" date="2023" name="Plant J.">
        <title>The genome of the king protea, Protea cynaroides.</title>
        <authorList>
            <person name="Chang J."/>
            <person name="Duong T.A."/>
            <person name="Schoeman C."/>
            <person name="Ma X."/>
            <person name="Roodt D."/>
            <person name="Barker N."/>
            <person name="Li Z."/>
            <person name="Van de Peer Y."/>
            <person name="Mizrachi E."/>
        </authorList>
    </citation>
    <scope>NUCLEOTIDE SEQUENCE</scope>
    <source>
        <tissue evidence="1">Young leaves</tissue>
    </source>
</reference>
<evidence type="ECO:0000313" key="1">
    <source>
        <dbReference type="EMBL" id="KAJ4955871.1"/>
    </source>
</evidence>
<evidence type="ECO:0000313" key="2">
    <source>
        <dbReference type="Proteomes" id="UP001141806"/>
    </source>
</evidence>
<dbReference type="AlphaFoldDB" id="A0A9Q0GZI5"/>
<dbReference type="EMBL" id="JAMYWD010000011">
    <property type="protein sequence ID" value="KAJ4955871.1"/>
    <property type="molecule type" value="Genomic_DNA"/>
</dbReference>
<dbReference type="OrthoDB" id="5544992at2759"/>
<name>A0A9Q0GZI5_9MAGN</name>
<gene>
    <name evidence="1" type="ORF">NE237_012654</name>
</gene>
<accession>A0A9Q0GZI5</accession>
<organism evidence="1 2">
    <name type="scientific">Protea cynaroides</name>
    <dbReference type="NCBI Taxonomy" id="273540"/>
    <lineage>
        <taxon>Eukaryota</taxon>
        <taxon>Viridiplantae</taxon>
        <taxon>Streptophyta</taxon>
        <taxon>Embryophyta</taxon>
        <taxon>Tracheophyta</taxon>
        <taxon>Spermatophyta</taxon>
        <taxon>Magnoliopsida</taxon>
        <taxon>Proteales</taxon>
        <taxon>Proteaceae</taxon>
        <taxon>Protea</taxon>
    </lineage>
</organism>
<dbReference type="PANTHER" id="PTHR37610:SF97">
    <property type="entry name" value="RETROTRANSPOSON GAG DOMAIN-CONTAINING PROTEIN"/>
    <property type="match status" value="1"/>
</dbReference>
<proteinExistence type="predicted"/>
<dbReference type="PANTHER" id="PTHR37610">
    <property type="entry name" value="CCHC-TYPE DOMAIN-CONTAINING PROTEIN"/>
    <property type="match status" value="1"/>
</dbReference>
<keyword evidence="2" id="KW-1185">Reference proteome</keyword>